<evidence type="ECO:0000256" key="1">
    <source>
        <dbReference type="SAM" id="MobiDB-lite"/>
    </source>
</evidence>
<dbReference type="AlphaFoldDB" id="A0AAU9WCV4"/>
<dbReference type="GO" id="GO:0031647">
    <property type="term" value="P:regulation of protein stability"/>
    <property type="evidence" value="ECO:0007669"/>
    <property type="project" value="TreeGrafter"/>
</dbReference>
<sequence>MSRKKRRNKGQRSGKLQKALCNNDVNGRDPVVEDFVNAKHAKEALKRVSKGFSSSATAIVTEAEKENMIPWYDRTDFDSLSDEEDEKSSIGIHEQQSTSTSRSQRSKRKTKKDTPHTECNKNGLLYPLDIWCLLAQYIDPEHVQKFALICRGARQATNTRMFWCRIYKCYISRPNKLPERLQPHRIECRPGLRARIIRALFHGYEPFRTRVVSHNNLKDPDVLEGHMCISMWYKQALCKKQTKKIWAFYFKFSQKTAGMKSKPRYFSKEWLAQVDDLNYNPEDGHSILQINCVNYLPVSPVQGHVLTKASIGVSRDMKYNSIKLIFHSPRSDGRYRKEEGNSVILEPAYDAKVINWWSPLYPHCEDAL</sequence>
<feature type="compositionally biased region" description="Basic residues" evidence="1">
    <location>
        <begin position="1"/>
        <end position="12"/>
    </location>
</feature>
<proteinExistence type="predicted"/>
<dbReference type="GO" id="GO:0019005">
    <property type="term" value="C:SCF ubiquitin ligase complex"/>
    <property type="evidence" value="ECO:0007669"/>
    <property type="project" value="TreeGrafter"/>
</dbReference>
<dbReference type="PANTHER" id="PTHR20988:SF2">
    <property type="entry name" value="TRANSMEMBRANE PROTEIN 183A-RELATED"/>
    <property type="match status" value="1"/>
</dbReference>
<evidence type="ECO:0000313" key="3">
    <source>
        <dbReference type="Proteomes" id="UP001159428"/>
    </source>
</evidence>
<dbReference type="PANTHER" id="PTHR20988">
    <property type="entry name" value="TRANSMEMBRANE PROTEIN 183A-RELATED"/>
    <property type="match status" value="1"/>
</dbReference>
<comment type="caution">
    <text evidence="2">The sequence shown here is derived from an EMBL/GenBank/DDBJ whole genome shotgun (WGS) entry which is preliminary data.</text>
</comment>
<feature type="region of interest" description="Disordered" evidence="1">
    <location>
        <begin position="83"/>
        <end position="117"/>
    </location>
</feature>
<accession>A0AAU9WCV4</accession>
<dbReference type="EMBL" id="CALNXJ010000010">
    <property type="protein sequence ID" value="CAH3107256.1"/>
    <property type="molecule type" value="Genomic_DNA"/>
</dbReference>
<dbReference type="InterPro" id="IPR026509">
    <property type="entry name" value="TMEM183"/>
</dbReference>
<feature type="region of interest" description="Disordered" evidence="1">
    <location>
        <begin position="1"/>
        <end position="29"/>
    </location>
</feature>
<protein>
    <recommendedName>
        <fullName evidence="4">Transmembrane protein 183</fullName>
    </recommendedName>
</protein>
<gene>
    <name evidence="2" type="ORF">PMEA_00001931</name>
</gene>
<name>A0AAU9WCV4_9CNID</name>
<evidence type="ECO:0008006" key="4">
    <source>
        <dbReference type="Google" id="ProtNLM"/>
    </source>
</evidence>
<dbReference type="Proteomes" id="UP001159428">
    <property type="component" value="Unassembled WGS sequence"/>
</dbReference>
<keyword evidence="3" id="KW-1185">Reference proteome</keyword>
<reference evidence="2 3" key="1">
    <citation type="submission" date="2022-05" db="EMBL/GenBank/DDBJ databases">
        <authorList>
            <consortium name="Genoscope - CEA"/>
            <person name="William W."/>
        </authorList>
    </citation>
    <scope>NUCLEOTIDE SEQUENCE [LARGE SCALE GENOMIC DNA]</scope>
</reference>
<evidence type="ECO:0000313" key="2">
    <source>
        <dbReference type="EMBL" id="CAH3107256.1"/>
    </source>
</evidence>
<organism evidence="2 3">
    <name type="scientific">Pocillopora meandrina</name>
    <dbReference type="NCBI Taxonomy" id="46732"/>
    <lineage>
        <taxon>Eukaryota</taxon>
        <taxon>Metazoa</taxon>
        <taxon>Cnidaria</taxon>
        <taxon>Anthozoa</taxon>
        <taxon>Hexacorallia</taxon>
        <taxon>Scleractinia</taxon>
        <taxon>Astrocoeniina</taxon>
        <taxon>Pocilloporidae</taxon>
        <taxon>Pocillopora</taxon>
    </lineage>
</organism>